<comment type="similarity">
    <text evidence="1">Belongs to the bleomycin resistance protein family.</text>
</comment>
<dbReference type="Proteomes" id="UP000537718">
    <property type="component" value="Unassembled WGS sequence"/>
</dbReference>
<comment type="caution">
    <text evidence="5">The sequence shown here is derived from an EMBL/GenBank/DDBJ whole genome shotgun (WGS) entry which is preliminary data.</text>
</comment>
<evidence type="ECO:0000313" key="5">
    <source>
        <dbReference type="EMBL" id="MBB5623823.1"/>
    </source>
</evidence>
<dbReference type="Pfam" id="PF19581">
    <property type="entry name" value="Glyoxalase_7"/>
    <property type="match status" value="1"/>
</dbReference>
<evidence type="ECO:0000256" key="1">
    <source>
        <dbReference type="ARBA" id="ARBA00011051"/>
    </source>
</evidence>
<dbReference type="InterPro" id="IPR000335">
    <property type="entry name" value="Bleomycin-R"/>
</dbReference>
<name>A0A7W8YXV7_9SPHI</name>
<gene>
    <name evidence="5" type="ORF">HDE69_004911</name>
</gene>
<feature type="domain" description="VOC" evidence="4">
    <location>
        <begin position="1"/>
        <end position="118"/>
    </location>
</feature>
<reference evidence="5 6" key="1">
    <citation type="submission" date="2020-08" db="EMBL/GenBank/DDBJ databases">
        <title>Genomic Encyclopedia of Type Strains, Phase IV (KMG-V): Genome sequencing to study the core and pangenomes of soil and plant-associated prokaryotes.</title>
        <authorList>
            <person name="Whitman W."/>
        </authorList>
    </citation>
    <scope>NUCLEOTIDE SEQUENCE [LARGE SCALE GENOMIC DNA]</scope>
    <source>
        <strain evidence="5 6">MP7CTX6</strain>
    </source>
</reference>
<dbReference type="SUPFAM" id="SSF54593">
    <property type="entry name" value="Glyoxalase/Bleomycin resistance protein/Dihydroxybiphenyl dioxygenase"/>
    <property type="match status" value="1"/>
</dbReference>
<dbReference type="InterPro" id="IPR029068">
    <property type="entry name" value="Glyas_Bleomycin-R_OHBP_Dase"/>
</dbReference>
<evidence type="ECO:0000256" key="3">
    <source>
        <dbReference type="ARBA" id="ARBA00023251"/>
    </source>
</evidence>
<dbReference type="InterPro" id="IPR037523">
    <property type="entry name" value="VOC_core"/>
</dbReference>
<dbReference type="RefSeq" id="WP_183869896.1">
    <property type="nucleotide sequence ID" value="NZ_JACHCF010000015.1"/>
</dbReference>
<dbReference type="Gene3D" id="3.10.180.10">
    <property type="entry name" value="2,3-Dihydroxybiphenyl 1,2-Dioxygenase, domain 1"/>
    <property type="match status" value="1"/>
</dbReference>
<dbReference type="AlphaFoldDB" id="A0A7W8YXV7"/>
<keyword evidence="3" id="KW-0046">Antibiotic resistance</keyword>
<dbReference type="GO" id="GO:0046677">
    <property type="term" value="P:response to antibiotic"/>
    <property type="evidence" value="ECO:0007669"/>
    <property type="project" value="UniProtKB-KW"/>
</dbReference>
<evidence type="ECO:0000313" key="6">
    <source>
        <dbReference type="Proteomes" id="UP000537718"/>
    </source>
</evidence>
<proteinExistence type="inferred from homology"/>
<protein>
    <recommendedName>
        <fullName evidence="2">Bleomycin resistance protein</fullName>
    </recommendedName>
</protein>
<sequence length="118" mass="13915">MATIIPIFRIFDYDKAIEFYINWLGFKIDWEHKETGTPIYMQVSMQGILLHLTEHHGDCTPGARAYIADFENLKDFHQLLLAKDYKFNRPGLEKQPWNDQVDYMEVIDPFGNRLSFNG</sequence>
<dbReference type="PROSITE" id="PS51819">
    <property type="entry name" value="VOC"/>
    <property type="match status" value="1"/>
</dbReference>
<dbReference type="EMBL" id="JACHCF010000015">
    <property type="protein sequence ID" value="MBB5623823.1"/>
    <property type="molecule type" value="Genomic_DNA"/>
</dbReference>
<evidence type="ECO:0000256" key="2">
    <source>
        <dbReference type="ARBA" id="ARBA00021572"/>
    </source>
</evidence>
<organism evidence="5 6">
    <name type="scientific">Pedobacter cryoconitis</name>
    <dbReference type="NCBI Taxonomy" id="188932"/>
    <lineage>
        <taxon>Bacteria</taxon>
        <taxon>Pseudomonadati</taxon>
        <taxon>Bacteroidota</taxon>
        <taxon>Sphingobacteriia</taxon>
        <taxon>Sphingobacteriales</taxon>
        <taxon>Sphingobacteriaceae</taxon>
        <taxon>Pedobacter</taxon>
    </lineage>
</organism>
<evidence type="ECO:0000259" key="4">
    <source>
        <dbReference type="PROSITE" id="PS51819"/>
    </source>
</evidence>
<accession>A0A7W8YXV7</accession>